<keyword evidence="2" id="KW-1185">Reference proteome</keyword>
<dbReference type="AlphaFoldDB" id="A0A4Z2CQ41"/>
<sequence length="79" mass="9270">MQDDDDHNIRNRKQMNVKSSYSSLLLLCFSSFHYADYKWLTLEYQDVVSKVTLSTSGSEDVGIGTIYIQHYEDEQDRKL</sequence>
<organism evidence="1 2">
    <name type="scientific">Schistosoma japonicum</name>
    <name type="common">Blood fluke</name>
    <dbReference type="NCBI Taxonomy" id="6182"/>
    <lineage>
        <taxon>Eukaryota</taxon>
        <taxon>Metazoa</taxon>
        <taxon>Spiralia</taxon>
        <taxon>Lophotrochozoa</taxon>
        <taxon>Platyhelminthes</taxon>
        <taxon>Trematoda</taxon>
        <taxon>Digenea</taxon>
        <taxon>Strigeidida</taxon>
        <taxon>Schistosomatoidea</taxon>
        <taxon>Schistosomatidae</taxon>
        <taxon>Schistosoma</taxon>
    </lineage>
</organism>
<evidence type="ECO:0000313" key="1">
    <source>
        <dbReference type="EMBL" id="TNN06224.1"/>
    </source>
</evidence>
<proteinExistence type="predicted"/>
<protein>
    <submittedName>
        <fullName evidence="1">Uncharacterized protein</fullName>
    </submittedName>
</protein>
<name>A0A4Z2CQ41_SCHJA</name>
<dbReference type="EMBL" id="SKCS01000474">
    <property type="protein sequence ID" value="TNN06224.1"/>
    <property type="molecule type" value="Genomic_DNA"/>
</dbReference>
<reference evidence="1 2" key="1">
    <citation type="submission" date="2019-03" db="EMBL/GenBank/DDBJ databases">
        <title>An improved genome assembly of the fluke Schistosoma japonicum.</title>
        <authorList>
            <person name="Hu W."/>
            <person name="Luo F."/>
            <person name="Yin M."/>
            <person name="Mo X."/>
            <person name="Sun C."/>
            <person name="Wu Q."/>
            <person name="Zhu B."/>
            <person name="Xiang M."/>
            <person name="Wang J."/>
            <person name="Wang Y."/>
            <person name="Zhang T."/>
            <person name="Xu B."/>
            <person name="Zheng H."/>
            <person name="Feng Z."/>
        </authorList>
    </citation>
    <scope>NUCLEOTIDE SEQUENCE [LARGE SCALE GENOMIC DNA]</scope>
    <source>
        <strain evidence="1">HuSjv2</strain>
        <tissue evidence="1">Worms</tissue>
    </source>
</reference>
<dbReference type="Proteomes" id="UP000311919">
    <property type="component" value="Unassembled WGS sequence"/>
</dbReference>
<evidence type="ECO:0000313" key="2">
    <source>
        <dbReference type="Proteomes" id="UP000311919"/>
    </source>
</evidence>
<comment type="caution">
    <text evidence="1">The sequence shown here is derived from an EMBL/GenBank/DDBJ whole genome shotgun (WGS) entry which is preliminary data.</text>
</comment>
<accession>A0A4Z2CQ41</accession>
<gene>
    <name evidence="1" type="ORF">EWB00_008523</name>
</gene>